<sequence>MSGGRYQPDDFTGQKLNRISRALQPYHERQQKEADSKPNFTITHYIKGPGEGQDGNGGISGGSNAGGNTGSS</sequence>
<dbReference type="EMBL" id="KV744817">
    <property type="protein sequence ID" value="OCK85549.1"/>
    <property type="molecule type" value="Genomic_DNA"/>
</dbReference>
<reference evidence="2 3" key="1">
    <citation type="journal article" date="2016" name="Nat. Commun.">
        <title>Ectomycorrhizal ecology is imprinted in the genome of the dominant symbiotic fungus Cenococcum geophilum.</title>
        <authorList>
            <consortium name="DOE Joint Genome Institute"/>
            <person name="Peter M."/>
            <person name="Kohler A."/>
            <person name="Ohm R.A."/>
            <person name="Kuo A."/>
            <person name="Krutzmann J."/>
            <person name="Morin E."/>
            <person name="Arend M."/>
            <person name="Barry K.W."/>
            <person name="Binder M."/>
            <person name="Choi C."/>
            <person name="Clum A."/>
            <person name="Copeland A."/>
            <person name="Grisel N."/>
            <person name="Haridas S."/>
            <person name="Kipfer T."/>
            <person name="LaButti K."/>
            <person name="Lindquist E."/>
            <person name="Lipzen A."/>
            <person name="Maire R."/>
            <person name="Meier B."/>
            <person name="Mihaltcheva S."/>
            <person name="Molinier V."/>
            <person name="Murat C."/>
            <person name="Poggeler S."/>
            <person name="Quandt C.A."/>
            <person name="Sperisen C."/>
            <person name="Tritt A."/>
            <person name="Tisserant E."/>
            <person name="Crous P.W."/>
            <person name="Henrissat B."/>
            <person name="Nehls U."/>
            <person name="Egli S."/>
            <person name="Spatafora J.W."/>
            <person name="Grigoriev I.V."/>
            <person name="Martin F.M."/>
        </authorList>
    </citation>
    <scope>NUCLEOTIDE SEQUENCE [LARGE SCALE GENOMIC DNA]</scope>
    <source>
        <strain evidence="2 3">CBS 459.81</strain>
    </source>
</reference>
<accession>A0A8E2JKP4</accession>
<feature type="compositionally biased region" description="Gly residues" evidence="1">
    <location>
        <begin position="49"/>
        <end position="72"/>
    </location>
</feature>
<dbReference type="Proteomes" id="UP000250266">
    <property type="component" value="Unassembled WGS sequence"/>
</dbReference>
<evidence type="ECO:0000313" key="2">
    <source>
        <dbReference type="EMBL" id="OCK85549.1"/>
    </source>
</evidence>
<protein>
    <submittedName>
        <fullName evidence="2">Uncharacterized protein</fullName>
    </submittedName>
</protein>
<dbReference type="AlphaFoldDB" id="A0A8E2JKP4"/>
<name>A0A8E2JKP4_9PEZI</name>
<evidence type="ECO:0000256" key="1">
    <source>
        <dbReference type="SAM" id="MobiDB-lite"/>
    </source>
</evidence>
<organism evidence="2 3">
    <name type="scientific">Lepidopterella palustris CBS 459.81</name>
    <dbReference type="NCBI Taxonomy" id="1314670"/>
    <lineage>
        <taxon>Eukaryota</taxon>
        <taxon>Fungi</taxon>
        <taxon>Dikarya</taxon>
        <taxon>Ascomycota</taxon>
        <taxon>Pezizomycotina</taxon>
        <taxon>Dothideomycetes</taxon>
        <taxon>Pleosporomycetidae</taxon>
        <taxon>Mytilinidiales</taxon>
        <taxon>Argynnaceae</taxon>
        <taxon>Lepidopterella</taxon>
    </lineage>
</organism>
<feature type="region of interest" description="Disordered" evidence="1">
    <location>
        <begin position="27"/>
        <end position="72"/>
    </location>
</feature>
<evidence type="ECO:0000313" key="3">
    <source>
        <dbReference type="Proteomes" id="UP000250266"/>
    </source>
</evidence>
<proteinExistence type="predicted"/>
<feature type="compositionally biased region" description="Basic and acidic residues" evidence="1">
    <location>
        <begin position="27"/>
        <end position="36"/>
    </location>
</feature>
<keyword evidence="3" id="KW-1185">Reference proteome</keyword>
<gene>
    <name evidence="2" type="ORF">K432DRAFT_26961</name>
</gene>